<sequence length="254" mass="26942">MSSMKPSTVLITGANRGIGRGFANVYLARPSTTVIAAVRDPTHATSKALQHLPKGDCSRLITIQLDSSMPESTAAVIEKLKTEHGITSLDIVIANAGISLNASRVRESTVENINQHLLVNAVAPVALFQATADLLQASKTGNPTFVAMSTLGGSIGSIDGVAHLPLSPYGGSKAALNWFIRRLHFEEPWLTSFLLHPGFIETDLTIAAMEGVELSEMGAVSVDTGVAKLMKTIDKASRNIGGTFQSYDGTIMPW</sequence>
<dbReference type="InterPro" id="IPR051468">
    <property type="entry name" value="Fungal_SecMetab_SDRs"/>
</dbReference>
<dbReference type="Pfam" id="PF00106">
    <property type="entry name" value="adh_short"/>
    <property type="match status" value="1"/>
</dbReference>
<accession>A0A9W8W7U6</accession>
<dbReference type="CDD" id="cd05325">
    <property type="entry name" value="carb_red_sniffer_like_SDR_c"/>
    <property type="match status" value="1"/>
</dbReference>
<reference evidence="4" key="1">
    <citation type="submission" date="2022-10" db="EMBL/GenBank/DDBJ databases">
        <title>Tapping the CABI collections for fungal endophytes: first genome assemblies for Collariella, Neodidymelliopsis, Ascochyta clinopodiicola, Didymella pomorum, Didymosphaeria variabile, Neocosmospora piperis and Neocucurbitaria cava.</title>
        <authorList>
            <person name="Hill R."/>
        </authorList>
    </citation>
    <scope>NUCLEOTIDE SEQUENCE</scope>
    <source>
        <strain evidence="4">IMI 366586</strain>
    </source>
</reference>
<evidence type="ECO:0000256" key="1">
    <source>
        <dbReference type="ARBA" id="ARBA00006484"/>
    </source>
</evidence>
<evidence type="ECO:0000313" key="5">
    <source>
        <dbReference type="Proteomes" id="UP001140502"/>
    </source>
</evidence>
<dbReference type="InterPro" id="IPR036291">
    <property type="entry name" value="NAD(P)-bd_dom_sf"/>
</dbReference>
<comment type="similarity">
    <text evidence="1">Belongs to the short-chain dehydrogenases/reductases (SDR) family.</text>
</comment>
<dbReference type="Proteomes" id="UP001140502">
    <property type="component" value="Unassembled WGS sequence"/>
</dbReference>
<organism evidence="4 5">
    <name type="scientific">Fusarium piperis</name>
    <dbReference type="NCBI Taxonomy" id="1435070"/>
    <lineage>
        <taxon>Eukaryota</taxon>
        <taxon>Fungi</taxon>
        <taxon>Dikarya</taxon>
        <taxon>Ascomycota</taxon>
        <taxon>Pezizomycotina</taxon>
        <taxon>Sordariomycetes</taxon>
        <taxon>Hypocreomycetidae</taxon>
        <taxon>Hypocreales</taxon>
        <taxon>Nectriaceae</taxon>
        <taxon>Fusarium</taxon>
        <taxon>Fusarium solani species complex</taxon>
    </lineage>
</organism>
<comment type="caution">
    <text evidence="4">The sequence shown here is derived from an EMBL/GenBank/DDBJ whole genome shotgun (WGS) entry which is preliminary data.</text>
</comment>
<dbReference type="Gene3D" id="3.40.50.720">
    <property type="entry name" value="NAD(P)-binding Rossmann-like Domain"/>
    <property type="match status" value="1"/>
</dbReference>
<keyword evidence="3" id="KW-0560">Oxidoreductase</keyword>
<dbReference type="InterPro" id="IPR002347">
    <property type="entry name" value="SDR_fam"/>
</dbReference>
<keyword evidence="5" id="KW-1185">Reference proteome</keyword>
<proteinExistence type="inferred from homology"/>
<dbReference type="SUPFAM" id="SSF51735">
    <property type="entry name" value="NAD(P)-binding Rossmann-fold domains"/>
    <property type="match status" value="1"/>
</dbReference>
<evidence type="ECO:0000256" key="3">
    <source>
        <dbReference type="ARBA" id="ARBA00023002"/>
    </source>
</evidence>
<evidence type="ECO:0000313" key="4">
    <source>
        <dbReference type="EMBL" id="KAJ4315053.1"/>
    </source>
</evidence>
<dbReference type="EMBL" id="JAPEUR010000213">
    <property type="protein sequence ID" value="KAJ4315053.1"/>
    <property type="molecule type" value="Genomic_DNA"/>
</dbReference>
<dbReference type="AlphaFoldDB" id="A0A9W8W7U6"/>
<gene>
    <name evidence="4" type="ORF">N0V84_008565</name>
</gene>
<keyword evidence="2" id="KW-0521">NADP</keyword>
<dbReference type="PRINTS" id="PR00081">
    <property type="entry name" value="GDHRDH"/>
</dbReference>
<dbReference type="OrthoDB" id="9876299at2759"/>
<dbReference type="PANTHER" id="PTHR43544">
    <property type="entry name" value="SHORT-CHAIN DEHYDROGENASE/REDUCTASE"/>
    <property type="match status" value="1"/>
</dbReference>
<name>A0A9W8W7U6_9HYPO</name>
<protein>
    <submittedName>
        <fullName evidence="4">Uncharacterized protein</fullName>
    </submittedName>
</protein>
<dbReference type="GO" id="GO:0016491">
    <property type="term" value="F:oxidoreductase activity"/>
    <property type="evidence" value="ECO:0007669"/>
    <property type="project" value="UniProtKB-KW"/>
</dbReference>
<evidence type="ECO:0000256" key="2">
    <source>
        <dbReference type="ARBA" id="ARBA00022857"/>
    </source>
</evidence>
<dbReference type="PANTHER" id="PTHR43544:SF7">
    <property type="entry name" value="NADB-LER2"/>
    <property type="match status" value="1"/>
</dbReference>
<dbReference type="GO" id="GO:0005737">
    <property type="term" value="C:cytoplasm"/>
    <property type="evidence" value="ECO:0007669"/>
    <property type="project" value="TreeGrafter"/>
</dbReference>